<dbReference type="Pfam" id="PF10154">
    <property type="entry name" value="Fy-3"/>
    <property type="match status" value="1"/>
</dbReference>
<evidence type="ECO:0000313" key="1">
    <source>
        <dbReference type="EnsemblMetazoa" id="ENSAATROPP003369"/>
    </source>
</evidence>
<dbReference type="EnsemblMetazoa" id="ENSAATROPT003508">
    <property type="protein sequence ID" value="ENSAATROPP003369"/>
    <property type="gene ID" value="ENSAATROPG002784"/>
</dbReference>
<evidence type="ECO:0000313" key="2">
    <source>
        <dbReference type="Proteomes" id="UP000075880"/>
    </source>
</evidence>
<dbReference type="PANTHER" id="PTHR16525:SF0">
    <property type="entry name" value="PROTEIN C12ORF4"/>
    <property type="match status" value="1"/>
</dbReference>
<name>A0AAG5CXW8_ANOAO</name>
<keyword evidence="2" id="KW-1185">Reference proteome</keyword>
<dbReference type="PANTHER" id="PTHR16525">
    <property type="entry name" value="PROTEIN C12ORF4"/>
    <property type="match status" value="1"/>
</dbReference>
<reference evidence="1" key="1">
    <citation type="submission" date="2024-04" db="UniProtKB">
        <authorList>
            <consortium name="EnsemblMetazoa"/>
        </authorList>
    </citation>
    <scope>IDENTIFICATION</scope>
    <source>
        <strain evidence="1">EBRO</strain>
    </source>
</reference>
<dbReference type="InterPro" id="IPR019311">
    <property type="entry name" value="Fy-3"/>
</dbReference>
<accession>A0AAG5CXW8</accession>
<proteinExistence type="predicted"/>
<organism evidence="1 2">
    <name type="scientific">Anopheles atroparvus</name>
    <name type="common">European mosquito</name>
    <dbReference type="NCBI Taxonomy" id="41427"/>
    <lineage>
        <taxon>Eukaryota</taxon>
        <taxon>Metazoa</taxon>
        <taxon>Ecdysozoa</taxon>
        <taxon>Arthropoda</taxon>
        <taxon>Hexapoda</taxon>
        <taxon>Insecta</taxon>
        <taxon>Pterygota</taxon>
        <taxon>Neoptera</taxon>
        <taxon>Endopterygota</taxon>
        <taxon>Diptera</taxon>
        <taxon>Nematocera</taxon>
        <taxon>Culicoidea</taxon>
        <taxon>Culicidae</taxon>
        <taxon>Anophelinae</taxon>
        <taxon>Anopheles</taxon>
    </lineage>
</organism>
<dbReference type="Proteomes" id="UP000075880">
    <property type="component" value="Unassembled WGS sequence"/>
</dbReference>
<protein>
    <submittedName>
        <fullName evidence="1">Uncharacterized protein</fullName>
    </submittedName>
</protein>
<dbReference type="AlphaFoldDB" id="A0AAG5CXW8"/>
<dbReference type="GO" id="GO:0005737">
    <property type="term" value="C:cytoplasm"/>
    <property type="evidence" value="ECO:0007669"/>
    <property type="project" value="TreeGrafter"/>
</dbReference>
<sequence>MNTFESNTYAKPCKLITEALEATLAQSINVKPLEENERKHKWALKISLQMELEPSKVVDFHYEYTNVDEKPAKLVYAIEIPYRGSVAELSHQIVSVRMDPIMQFLKANRELLKTLEKFVERENQAFYDERDELLLEKFRSGTPDVDTLALDTEKLYREEILEFADRIGPSDEEIFAQSYHQLVHSSLLPEILTKEREYARTIASLATQMTQQITTMNTLHQEEIESKIKLLDISITPENINHMLAKQYGMQNMIRKQCESELESTRGHQKHEYRNWVTQHVDESFLGQSESPTQIGNRWSMISTQAPSMEESFTIHLGSQLKHMHNIRILSTRVSDLCSPLYGDTSFGGPNVALGLYSSSLCGIVVLTPSGTISPDREIRRNANMSTEFHFDQIDRQIEKIQEDLRNLQHGNAVDAGGAQSLTAGRRPDRNVVTVKPGDAFITRHSNLSHSHVIFHLISDETFQSPSEINSRHPVILGLRNILKISSRHDITTLTIPALLRHEMSEDMTVSWCIRRAELVFKCAKGFMIESASWGGAELNTLQLLLPHDISEELFRTLADMVPHVFRVANPKILQ</sequence>